<dbReference type="AlphaFoldDB" id="A0A1P8UEW9"/>
<accession>A0A1P8UEW9</accession>
<dbReference type="KEGG" id="afy:BW247_04085"/>
<dbReference type="Pfam" id="PF01797">
    <property type="entry name" value="Y1_Tnp"/>
    <property type="match status" value="1"/>
</dbReference>
<dbReference type="PANTHER" id="PTHR34322">
    <property type="entry name" value="TRANSPOSASE, Y1_TNP DOMAIN-CONTAINING"/>
    <property type="match status" value="1"/>
</dbReference>
<keyword evidence="3" id="KW-1185">Reference proteome</keyword>
<dbReference type="EMBL" id="CP019434">
    <property type="protein sequence ID" value="APZ42371.1"/>
    <property type="molecule type" value="Genomic_DNA"/>
</dbReference>
<dbReference type="STRING" id="1765967.BW247_04085"/>
<proteinExistence type="predicted"/>
<organism evidence="2 3">
    <name type="scientific">Acidihalobacter ferrooxydans</name>
    <dbReference type="NCBI Taxonomy" id="1765967"/>
    <lineage>
        <taxon>Bacteria</taxon>
        <taxon>Pseudomonadati</taxon>
        <taxon>Pseudomonadota</taxon>
        <taxon>Gammaproteobacteria</taxon>
        <taxon>Chromatiales</taxon>
        <taxon>Ectothiorhodospiraceae</taxon>
        <taxon>Acidihalobacter</taxon>
    </lineage>
</organism>
<dbReference type="RefSeq" id="WP_076835936.1">
    <property type="nucleotide sequence ID" value="NZ_CP019434.1"/>
</dbReference>
<dbReference type="GO" id="GO:0004803">
    <property type="term" value="F:transposase activity"/>
    <property type="evidence" value="ECO:0007669"/>
    <property type="project" value="InterPro"/>
</dbReference>
<sequence>MARPLRIEYAGALYHVTSRGDRRENIFHDDRDRTTWLEIFAQVCSRFNWRCHAWCLMDNHYHILIETIEGNLSLGMRQLNGVYTQKSNHRHGQVGHVFQGRYKAIVVEKDSYLLELSRYVVLNSVRAGMVYDAGEWPWSSYLAMIGQAEAPKWLETDWLLACFSWQRKRAIAKYKDFVRAGVGLPPLWGEVKQQVFLGSDAFISSLSAELKNAERGDLKEVPRLQRRAASKPLHWYVRNIEDSRQAIALAYATGDYSMKEIADAFDVHYSTVSRAIKRFEKMQDR</sequence>
<evidence type="ECO:0000313" key="2">
    <source>
        <dbReference type="EMBL" id="APZ42371.1"/>
    </source>
</evidence>
<dbReference type="InterPro" id="IPR036515">
    <property type="entry name" value="Transposase_17_sf"/>
</dbReference>
<feature type="domain" description="Transposase IS200-like" evidence="1">
    <location>
        <begin position="9"/>
        <end position="123"/>
    </location>
</feature>
<dbReference type="Gene3D" id="3.30.70.1290">
    <property type="entry name" value="Transposase IS200-like"/>
    <property type="match status" value="1"/>
</dbReference>
<evidence type="ECO:0000313" key="3">
    <source>
        <dbReference type="Proteomes" id="UP000243807"/>
    </source>
</evidence>
<dbReference type="Proteomes" id="UP000243807">
    <property type="component" value="Chromosome"/>
</dbReference>
<dbReference type="GO" id="GO:0003677">
    <property type="term" value="F:DNA binding"/>
    <property type="evidence" value="ECO:0007669"/>
    <property type="project" value="InterPro"/>
</dbReference>
<protein>
    <submittedName>
        <fullName evidence="2">Addiction module toxin RelE</fullName>
    </submittedName>
</protein>
<dbReference type="InterPro" id="IPR002686">
    <property type="entry name" value="Transposase_17"/>
</dbReference>
<dbReference type="GO" id="GO:0006313">
    <property type="term" value="P:DNA transposition"/>
    <property type="evidence" value="ECO:0007669"/>
    <property type="project" value="InterPro"/>
</dbReference>
<evidence type="ECO:0000259" key="1">
    <source>
        <dbReference type="SMART" id="SM01321"/>
    </source>
</evidence>
<dbReference type="OrthoDB" id="9814067at2"/>
<dbReference type="SMART" id="SM01321">
    <property type="entry name" value="Y1_Tnp"/>
    <property type="match status" value="1"/>
</dbReference>
<dbReference type="SUPFAM" id="SSF143422">
    <property type="entry name" value="Transposase IS200-like"/>
    <property type="match status" value="1"/>
</dbReference>
<dbReference type="PANTHER" id="PTHR34322:SF2">
    <property type="entry name" value="TRANSPOSASE IS200-LIKE DOMAIN-CONTAINING PROTEIN"/>
    <property type="match status" value="1"/>
</dbReference>
<name>A0A1P8UEW9_9GAMM</name>
<gene>
    <name evidence="2" type="ORF">BW247_04085</name>
</gene>
<reference evidence="2 3" key="1">
    <citation type="submission" date="2017-01" db="EMBL/GenBank/DDBJ databases">
        <title>Draft sequence of Acidihalobacter ferrooxidans strain DSM 14175 (strain V8).</title>
        <authorList>
            <person name="Khaleque H.N."/>
            <person name="Ramsay J.P."/>
            <person name="Murphy R.J.T."/>
            <person name="Kaksonen A.H."/>
            <person name="Boxall N.J."/>
            <person name="Watkin E.L.J."/>
        </authorList>
    </citation>
    <scope>NUCLEOTIDE SEQUENCE [LARGE SCALE GENOMIC DNA]</scope>
    <source>
        <strain evidence="2 3">V8</strain>
    </source>
</reference>
<dbReference type="Pfam" id="PF13384">
    <property type="entry name" value="HTH_23"/>
    <property type="match status" value="1"/>
</dbReference>